<protein>
    <submittedName>
        <fullName evidence="2">Uncharacterized protein</fullName>
    </submittedName>
</protein>
<keyword evidence="3" id="KW-1185">Reference proteome</keyword>
<organism evidence="2 3">
    <name type="scientific">Frankia canadensis</name>
    <dbReference type="NCBI Taxonomy" id="1836972"/>
    <lineage>
        <taxon>Bacteria</taxon>
        <taxon>Bacillati</taxon>
        <taxon>Actinomycetota</taxon>
        <taxon>Actinomycetes</taxon>
        <taxon>Frankiales</taxon>
        <taxon>Frankiaceae</taxon>
        <taxon>Frankia</taxon>
    </lineage>
</organism>
<evidence type="ECO:0000313" key="2">
    <source>
        <dbReference type="EMBL" id="SNQ46586.1"/>
    </source>
</evidence>
<gene>
    <name evidence="2" type="ORF">FRACA_1470003</name>
</gene>
<dbReference type="Proteomes" id="UP000234331">
    <property type="component" value="Unassembled WGS sequence"/>
</dbReference>
<feature type="region of interest" description="Disordered" evidence="1">
    <location>
        <begin position="29"/>
        <end position="55"/>
    </location>
</feature>
<name>A0A2I2KLR5_9ACTN</name>
<proteinExistence type="predicted"/>
<dbReference type="EMBL" id="FZMO01000054">
    <property type="protein sequence ID" value="SNQ46586.1"/>
    <property type="molecule type" value="Genomic_DNA"/>
</dbReference>
<evidence type="ECO:0000313" key="3">
    <source>
        <dbReference type="Proteomes" id="UP000234331"/>
    </source>
</evidence>
<evidence type="ECO:0000256" key="1">
    <source>
        <dbReference type="SAM" id="MobiDB-lite"/>
    </source>
</evidence>
<accession>A0A2I2KLR5</accession>
<sequence>MFFRKLLSFFGNNAPVIAFRSVLAARVNGAGPGRGTSGPRRGRSYRHPAWRSCGN</sequence>
<dbReference type="AlphaFoldDB" id="A0A2I2KLR5"/>
<feature type="compositionally biased region" description="Basic residues" evidence="1">
    <location>
        <begin position="40"/>
        <end position="49"/>
    </location>
</feature>
<reference evidence="2 3" key="1">
    <citation type="submission" date="2017-06" db="EMBL/GenBank/DDBJ databases">
        <authorList>
            <person name="Kim H.J."/>
            <person name="Triplett B.A."/>
        </authorList>
    </citation>
    <scope>NUCLEOTIDE SEQUENCE [LARGE SCALE GENOMIC DNA]</scope>
    <source>
        <strain evidence="2">FRACA_ARgP5</strain>
    </source>
</reference>